<evidence type="ECO:0000313" key="15">
    <source>
        <dbReference type="RefSeq" id="XP_019642742.1"/>
    </source>
</evidence>
<dbReference type="Proteomes" id="UP000515135">
    <property type="component" value="Unplaced"/>
</dbReference>
<feature type="transmembrane region" description="Helical" evidence="11">
    <location>
        <begin position="16"/>
        <end position="40"/>
    </location>
</feature>
<dbReference type="AlphaFoldDB" id="A0A6P5AHP3"/>
<reference evidence="15" key="1">
    <citation type="submission" date="2025-08" db="UniProtKB">
        <authorList>
            <consortium name="RefSeq"/>
        </authorList>
    </citation>
    <scope>IDENTIFICATION</scope>
    <source>
        <tissue evidence="15">Gonad</tissue>
    </source>
</reference>
<evidence type="ECO:0000256" key="9">
    <source>
        <dbReference type="ARBA" id="ARBA00023136"/>
    </source>
</evidence>
<protein>
    <recommendedName>
        <fullName evidence="11">Fucosyltransferase</fullName>
        <ecNumber evidence="11">2.4.1.-</ecNumber>
    </recommendedName>
</protein>
<gene>
    <name evidence="15" type="primary">LOC109484018</name>
</gene>
<evidence type="ECO:0000256" key="11">
    <source>
        <dbReference type="RuleBase" id="RU003832"/>
    </source>
</evidence>
<dbReference type="OrthoDB" id="427096at2759"/>
<dbReference type="Pfam" id="PF17039">
    <property type="entry name" value="Glyco_tran_10_N"/>
    <property type="match status" value="1"/>
</dbReference>
<keyword evidence="14" id="KW-1185">Reference proteome</keyword>
<dbReference type="GO" id="GO:0046920">
    <property type="term" value="F:alpha-(1-&gt;3)-fucosyltransferase activity"/>
    <property type="evidence" value="ECO:0007669"/>
    <property type="project" value="TreeGrafter"/>
</dbReference>
<dbReference type="InterPro" id="IPR031481">
    <property type="entry name" value="Glyco_tran_10_N"/>
</dbReference>
<keyword evidence="11" id="KW-0333">Golgi apparatus</keyword>
<evidence type="ECO:0000256" key="5">
    <source>
        <dbReference type="ARBA" id="ARBA00022679"/>
    </source>
</evidence>
<dbReference type="InterPro" id="IPR038577">
    <property type="entry name" value="GT10-like_C_sf"/>
</dbReference>
<evidence type="ECO:0000256" key="7">
    <source>
        <dbReference type="ARBA" id="ARBA00022968"/>
    </source>
</evidence>
<dbReference type="UniPathway" id="UPA00378"/>
<accession>A0A6P5AHP3</accession>
<dbReference type="GO" id="GO:0032580">
    <property type="term" value="C:Golgi cisterna membrane"/>
    <property type="evidence" value="ECO:0007669"/>
    <property type="project" value="UniProtKB-SubCell"/>
</dbReference>
<comment type="similarity">
    <text evidence="3 11">Belongs to the glycosyltransferase 10 family.</text>
</comment>
<keyword evidence="7" id="KW-0735">Signal-anchor</keyword>
<dbReference type="InterPro" id="IPR055270">
    <property type="entry name" value="Glyco_tran_10_C"/>
</dbReference>
<dbReference type="EC" id="2.4.1.-" evidence="11"/>
<evidence type="ECO:0000259" key="12">
    <source>
        <dbReference type="Pfam" id="PF00852"/>
    </source>
</evidence>
<dbReference type="KEGG" id="bbel:109484018"/>
<dbReference type="RefSeq" id="XP_019642742.1">
    <property type="nucleotide sequence ID" value="XM_019787183.1"/>
</dbReference>
<comment type="subcellular location">
    <subcellularLocation>
        <location evidence="11">Golgi apparatus</location>
        <location evidence="11">Golgi stack membrane</location>
        <topology evidence="11">Single-pass type II membrane protein</topology>
    </subcellularLocation>
    <subcellularLocation>
        <location evidence="1">Membrane</location>
        <topology evidence="1">Single-pass membrane protein</topology>
    </subcellularLocation>
</comment>
<keyword evidence="8 11" id="KW-1133">Transmembrane helix</keyword>
<dbReference type="InterPro" id="IPR001503">
    <property type="entry name" value="Glyco_trans_10"/>
</dbReference>
<dbReference type="PANTHER" id="PTHR11929">
    <property type="entry name" value="ALPHA- 1,3 -FUCOSYLTRANSFERASE"/>
    <property type="match status" value="1"/>
</dbReference>
<proteinExistence type="inferred from homology"/>
<evidence type="ECO:0000256" key="4">
    <source>
        <dbReference type="ARBA" id="ARBA00022676"/>
    </source>
</evidence>
<dbReference type="SUPFAM" id="SSF53756">
    <property type="entry name" value="UDP-Glycosyltransferase/glycogen phosphorylase"/>
    <property type="match status" value="1"/>
</dbReference>
<evidence type="ECO:0000256" key="6">
    <source>
        <dbReference type="ARBA" id="ARBA00022692"/>
    </source>
</evidence>
<dbReference type="Pfam" id="PF00852">
    <property type="entry name" value="Glyco_transf_10"/>
    <property type="match status" value="1"/>
</dbReference>
<evidence type="ECO:0000259" key="13">
    <source>
        <dbReference type="Pfam" id="PF17039"/>
    </source>
</evidence>
<keyword evidence="9 11" id="KW-0472">Membrane</keyword>
<keyword evidence="4 11" id="KW-0328">Glycosyltransferase</keyword>
<name>A0A6P5AHP3_BRABE</name>
<sequence>MQSKKERDLLKKCERLLMLCFFVYLAFMARSYMSIMPAVLNHLVGYSNSRAEVSNSGKAENASLVRRSVLPRNATSRLVRRSALPRYDNLVPDSENPSARFYATWRVDAATQPVNKSPSDRRKVIIWNPTSRWPTPGAIPCLSLPQCEFVRKKRRTKTADADAIIFRGIRGIPQKYRRSWFPKTRPEHQIWVYFPFECPHLTKGIDLVTYAGVFNWTMSYRNDSDILAPWGHITQVYKALAENPPTPDKDYARQKNRLAIWYVSDCFQYLSRTSYAAELMKHVRVDVFGACGNASKCVKGDRACLREHVRQYKFYLAFENFRCVEYMTEKFWHNSLDYDIVPVVYGAPREDYRRFAPPNSFIHVDDFASPEALANYLKHLDKNDDEYNRYFAWKTNPPKNLPELFESRFCDVCRKLLRAAPAERKVYTDLDRWWRGENYELCEPIVWEGWHKRRKPKHAAHFT</sequence>
<keyword evidence="5 11" id="KW-0808">Transferase</keyword>
<evidence type="ECO:0000256" key="10">
    <source>
        <dbReference type="ARBA" id="ARBA00023180"/>
    </source>
</evidence>
<keyword evidence="6 11" id="KW-0812">Transmembrane</keyword>
<dbReference type="Gene3D" id="3.40.50.11660">
    <property type="entry name" value="Glycosyl transferase family 10, C-terminal domain"/>
    <property type="match status" value="1"/>
</dbReference>
<evidence type="ECO:0000256" key="1">
    <source>
        <dbReference type="ARBA" id="ARBA00004167"/>
    </source>
</evidence>
<feature type="domain" description="Fucosyltransferase N-terminal" evidence="13">
    <location>
        <begin position="121"/>
        <end position="231"/>
    </location>
</feature>
<dbReference type="PANTHER" id="PTHR11929:SF145">
    <property type="entry name" value="ALPHA-(1,3)-FUCOSYLTRANSFERASE FUT-1"/>
    <property type="match status" value="1"/>
</dbReference>
<dbReference type="GeneID" id="109484018"/>
<dbReference type="FunFam" id="3.40.50.11660:FF:000004">
    <property type="entry name" value="Glycoprotein 3-alpha-L-fucosyltransferase A"/>
    <property type="match status" value="1"/>
</dbReference>
<evidence type="ECO:0000256" key="8">
    <source>
        <dbReference type="ARBA" id="ARBA00022989"/>
    </source>
</evidence>
<keyword evidence="10" id="KW-0325">Glycoprotein</keyword>
<evidence type="ECO:0000256" key="2">
    <source>
        <dbReference type="ARBA" id="ARBA00004922"/>
    </source>
</evidence>
<organism evidence="14 15">
    <name type="scientific">Branchiostoma belcheri</name>
    <name type="common">Amphioxus</name>
    <dbReference type="NCBI Taxonomy" id="7741"/>
    <lineage>
        <taxon>Eukaryota</taxon>
        <taxon>Metazoa</taxon>
        <taxon>Chordata</taxon>
        <taxon>Cephalochordata</taxon>
        <taxon>Leptocardii</taxon>
        <taxon>Amphioxiformes</taxon>
        <taxon>Branchiostomatidae</taxon>
        <taxon>Branchiostoma</taxon>
    </lineage>
</organism>
<comment type="pathway">
    <text evidence="2">Protein modification; protein glycosylation.</text>
</comment>
<evidence type="ECO:0000256" key="3">
    <source>
        <dbReference type="ARBA" id="ARBA00008919"/>
    </source>
</evidence>
<feature type="domain" description="Fucosyltransferase C-terminal" evidence="12">
    <location>
        <begin position="253"/>
        <end position="433"/>
    </location>
</feature>
<evidence type="ECO:0000313" key="14">
    <source>
        <dbReference type="Proteomes" id="UP000515135"/>
    </source>
</evidence>